<reference evidence="1 2" key="1">
    <citation type="journal article" date="2017" name="BMC Genomics">
        <title>Comparative genomic and phylogenomic analyses of the Bifidobacteriaceae family.</title>
        <authorList>
            <person name="Lugli G.A."/>
            <person name="Milani C."/>
            <person name="Turroni F."/>
            <person name="Duranti S."/>
            <person name="Mancabelli L."/>
            <person name="Mangifesta M."/>
            <person name="Ferrario C."/>
            <person name="Modesto M."/>
            <person name="Mattarelli P."/>
            <person name="Jiri K."/>
            <person name="van Sinderen D."/>
            <person name="Ventura M."/>
        </authorList>
    </citation>
    <scope>NUCLEOTIDE SEQUENCE [LARGE SCALE GENOMIC DNA]</scope>
    <source>
        <strain evidence="1 2">LMG 28769</strain>
    </source>
</reference>
<keyword evidence="2" id="KW-1185">Reference proteome</keyword>
<accession>A0A261G1X4</accession>
<protein>
    <submittedName>
        <fullName evidence="1">Uncharacterized protein</fullName>
    </submittedName>
</protein>
<gene>
    <name evidence="1" type="ORF">BAQU_1622</name>
</gene>
<dbReference type="EMBL" id="MWXA01000008">
    <property type="protein sequence ID" value="OZG65439.1"/>
    <property type="molecule type" value="Genomic_DNA"/>
</dbReference>
<name>A0A261G1X4_9BIFI</name>
<comment type="caution">
    <text evidence="1">The sequence shown here is derived from an EMBL/GenBank/DDBJ whole genome shotgun (WGS) entry which is preliminary data.</text>
</comment>
<evidence type="ECO:0000313" key="2">
    <source>
        <dbReference type="Proteomes" id="UP000216451"/>
    </source>
</evidence>
<dbReference type="Proteomes" id="UP000216451">
    <property type="component" value="Unassembled WGS sequence"/>
</dbReference>
<organism evidence="1 2">
    <name type="scientific">Bifidobacterium aquikefiri</name>
    <dbReference type="NCBI Taxonomy" id="1653207"/>
    <lineage>
        <taxon>Bacteria</taxon>
        <taxon>Bacillati</taxon>
        <taxon>Actinomycetota</taxon>
        <taxon>Actinomycetes</taxon>
        <taxon>Bifidobacteriales</taxon>
        <taxon>Bifidobacteriaceae</taxon>
        <taxon>Bifidobacterium</taxon>
    </lineage>
</organism>
<proteinExistence type="predicted"/>
<dbReference type="AlphaFoldDB" id="A0A261G1X4"/>
<sequence>MRFPWVSLLGSSGSGVYRLCDVETHVPTPSSQANTTPSVIPSERLFHYARCGVSLFGIDGRVAFRLCLGSRFLSKSGQKRFAKHNVCNSNMCMGVQVTQPTRHAPQPMNTTGLMRSRGLSFISLIASSICSKPSNRWVIINDGSTRPCTIMLARRSIRNRPPGIRPP</sequence>
<evidence type="ECO:0000313" key="1">
    <source>
        <dbReference type="EMBL" id="OZG65439.1"/>
    </source>
</evidence>